<dbReference type="SUPFAM" id="SSF55920">
    <property type="entry name" value="Creatinase/aminopeptidase"/>
    <property type="match status" value="1"/>
</dbReference>
<keyword evidence="2" id="KW-0378">Hydrolase</keyword>
<evidence type="ECO:0008006" key="9">
    <source>
        <dbReference type="Google" id="ProtNLM"/>
    </source>
</evidence>
<dbReference type="GO" id="GO:0016787">
    <property type="term" value="F:hydrolase activity"/>
    <property type="evidence" value="ECO:0007669"/>
    <property type="project" value="UniProtKB-KW"/>
</dbReference>
<protein>
    <recommendedName>
        <fullName evidence="9">Peptidase M24 domain-containing protein</fullName>
    </recommendedName>
</protein>
<dbReference type="PROSITE" id="PS00491">
    <property type="entry name" value="PROLINE_PEPTIDASE"/>
    <property type="match status" value="1"/>
</dbReference>
<dbReference type="Pfam" id="PF00557">
    <property type="entry name" value="Peptidase_M24"/>
    <property type="match status" value="1"/>
</dbReference>
<dbReference type="Proteomes" id="UP000177165">
    <property type="component" value="Unassembled WGS sequence"/>
</dbReference>
<dbReference type="Gene3D" id="3.90.230.10">
    <property type="entry name" value="Creatinase/methionine aminopeptidase superfamily"/>
    <property type="match status" value="1"/>
</dbReference>
<dbReference type="InterPro" id="IPR050659">
    <property type="entry name" value="Peptidase_M24B"/>
</dbReference>
<feature type="domain" description="Creatinase N-terminal" evidence="6">
    <location>
        <begin position="5"/>
        <end position="137"/>
    </location>
</feature>
<dbReference type="SUPFAM" id="SSF53092">
    <property type="entry name" value="Creatinase/prolidase N-terminal domain"/>
    <property type="match status" value="1"/>
</dbReference>
<keyword evidence="4" id="KW-0812">Transmembrane</keyword>
<keyword evidence="1 3" id="KW-0479">Metal-binding</keyword>
<evidence type="ECO:0000256" key="3">
    <source>
        <dbReference type="RuleBase" id="RU000590"/>
    </source>
</evidence>
<dbReference type="GO" id="GO:0046872">
    <property type="term" value="F:metal ion binding"/>
    <property type="evidence" value="ECO:0007669"/>
    <property type="project" value="UniProtKB-KW"/>
</dbReference>
<dbReference type="PANTHER" id="PTHR46112:SF3">
    <property type="entry name" value="AMINOPEPTIDASE YPDF"/>
    <property type="match status" value="1"/>
</dbReference>
<dbReference type="Pfam" id="PF01321">
    <property type="entry name" value="Creatinase_N"/>
    <property type="match status" value="1"/>
</dbReference>
<keyword evidence="4" id="KW-1133">Transmembrane helix</keyword>
<dbReference type="AlphaFoldDB" id="A0A1G2ASG0"/>
<dbReference type="Gene3D" id="3.40.350.10">
    <property type="entry name" value="Creatinase/prolidase N-terminal domain"/>
    <property type="match status" value="1"/>
</dbReference>
<dbReference type="InterPro" id="IPR001131">
    <property type="entry name" value="Peptidase_M24B_aminopep-P_CS"/>
</dbReference>
<evidence type="ECO:0000256" key="1">
    <source>
        <dbReference type="ARBA" id="ARBA00022723"/>
    </source>
</evidence>
<dbReference type="PANTHER" id="PTHR46112">
    <property type="entry name" value="AMINOPEPTIDASE"/>
    <property type="match status" value="1"/>
</dbReference>
<dbReference type="InterPro" id="IPR029149">
    <property type="entry name" value="Creatin/AminoP/Spt16_N"/>
</dbReference>
<evidence type="ECO:0000256" key="4">
    <source>
        <dbReference type="SAM" id="Phobius"/>
    </source>
</evidence>
<reference evidence="7 8" key="1">
    <citation type="journal article" date="2016" name="Nat. Commun.">
        <title>Thousands of microbial genomes shed light on interconnected biogeochemical processes in an aquifer system.</title>
        <authorList>
            <person name="Anantharaman K."/>
            <person name="Brown C.T."/>
            <person name="Hug L.A."/>
            <person name="Sharon I."/>
            <person name="Castelle C.J."/>
            <person name="Probst A.J."/>
            <person name="Thomas B.C."/>
            <person name="Singh A."/>
            <person name="Wilkins M.J."/>
            <person name="Karaoz U."/>
            <person name="Brodie E.L."/>
            <person name="Williams K.H."/>
            <person name="Hubbard S.S."/>
            <person name="Banfield J.F."/>
        </authorList>
    </citation>
    <scope>NUCLEOTIDE SEQUENCE [LARGE SCALE GENOMIC DNA]</scope>
</reference>
<proteinExistence type="inferred from homology"/>
<dbReference type="InterPro" id="IPR036005">
    <property type="entry name" value="Creatinase/aminopeptidase-like"/>
</dbReference>
<evidence type="ECO:0000313" key="7">
    <source>
        <dbReference type="EMBL" id="OGY78960.1"/>
    </source>
</evidence>
<evidence type="ECO:0000259" key="6">
    <source>
        <dbReference type="Pfam" id="PF01321"/>
    </source>
</evidence>
<keyword evidence="4" id="KW-0472">Membrane</keyword>
<dbReference type="STRING" id="1798540.A3B74_03660"/>
<name>A0A1G2ASG0_9BACT</name>
<comment type="caution">
    <text evidence="7">The sequence shown here is derived from an EMBL/GenBank/DDBJ whole genome shotgun (WGS) entry which is preliminary data.</text>
</comment>
<evidence type="ECO:0000259" key="5">
    <source>
        <dbReference type="Pfam" id="PF00557"/>
    </source>
</evidence>
<feature type="domain" description="Peptidase M24" evidence="5">
    <location>
        <begin position="146"/>
        <end position="351"/>
    </location>
</feature>
<comment type="similarity">
    <text evidence="3">Belongs to the peptidase M24B family.</text>
</comment>
<sequence>MFSARLKVLQKMLRDRNAQAFFITNPVHIFYCTGFVGLVPTERESTLLVTVEDIFLYVPAMYETQARACSTVQGGLVQLSVARERDGLLKLFAADVAQHSSILFESNNLSVAEWKRMENYAQLRLVPEDGFLENMRLLKDQQELEVLRTAVRIGDEVFQDTVHFLQRNNYTQLFEFDIAQMLLTFGRKRGADSFSFDPIVAVGSGSAEPHYFTGAKKLQKGLPLLLDFGFRYKGYCSDLTRTVYLGKASERFRQMYGFVLASNQVGISSCKSHVTTRSVYDAANRVFQEQRLEKHFIHGLGHGIGLQVHEPPYARADMDTVLAPGMTLTIEPGLYFEKEFGIRIEDLTVITSNGCEVLSTRSEKHLIEII</sequence>
<feature type="transmembrane region" description="Helical" evidence="4">
    <location>
        <begin position="20"/>
        <end position="39"/>
    </location>
</feature>
<accession>A0A1G2ASG0</accession>
<gene>
    <name evidence="7" type="ORF">A3B74_03660</name>
</gene>
<evidence type="ECO:0000313" key="8">
    <source>
        <dbReference type="Proteomes" id="UP000177165"/>
    </source>
</evidence>
<evidence type="ECO:0000256" key="2">
    <source>
        <dbReference type="ARBA" id="ARBA00022801"/>
    </source>
</evidence>
<organism evidence="7 8">
    <name type="scientific">Candidatus Kerfeldbacteria bacterium RIFCSPHIGHO2_02_FULL_42_14</name>
    <dbReference type="NCBI Taxonomy" id="1798540"/>
    <lineage>
        <taxon>Bacteria</taxon>
        <taxon>Candidatus Kerfeldiibacteriota</taxon>
    </lineage>
</organism>
<dbReference type="InterPro" id="IPR000587">
    <property type="entry name" value="Creatinase_N"/>
</dbReference>
<dbReference type="EMBL" id="MHKB01000011">
    <property type="protein sequence ID" value="OGY78960.1"/>
    <property type="molecule type" value="Genomic_DNA"/>
</dbReference>
<dbReference type="InterPro" id="IPR000994">
    <property type="entry name" value="Pept_M24"/>
</dbReference>